<dbReference type="InterPro" id="IPR036922">
    <property type="entry name" value="Rieske_2Fe-2S_sf"/>
</dbReference>
<evidence type="ECO:0000313" key="7">
    <source>
        <dbReference type="EMBL" id="AGB48586.1"/>
    </source>
</evidence>
<dbReference type="HOGENOM" id="CLU_055690_5_0_2"/>
<keyword evidence="4" id="KW-0411">Iron-sulfur</keyword>
<dbReference type="PANTHER" id="PTHR21496">
    <property type="entry name" value="FERREDOXIN-RELATED"/>
    <property type="match status" value="1"/>
</dbReference>
<keyword evidence="7" id="KW-0223">Dioxygenase</keyword>
<dbReference type="PROSITE" id="PS51296">
    <property type="entry name" value="RIESKE"/>
    <property type="match status" value="1"/>
</dbReference>
<accession>L0KTY8</accession>
<protein>
    <submittedName>
        <fullName evidence="7">Ferredoxin subunit of nitrite reductase and ring-hydroxylating dioxygenase</fullName>
    </submittedName>
</protein>
<dbReference type="GeneID" id="14407417"/>
<dbReference type="PANTHER" id="PTHR21496:SF0">
    <property type="entry name" value="RIESKE DOMAIN-CONTAINING PROTEIN"/>
    <property type="match status" value="1"/>
</dbReference>
<dbReference type="AlphaFoldDB" id="L0KTY8"/>
<proteinExistence type="predicted"/>
<dbReference type="GO" id="GO:0051537">
    <property type="term" value="F:2 iron, 2 sulfur cluster binding"/>
    <property type="evidence" value="ECO:0007669"/>
    <property type="project" value="UniProtKB-KW"/>
</dbReference>
<dbReference type="GO" id="GO:0046872">
    <property type="term" value="F:metal ion binding"/>
    <property type="evidence" value="ECO:0007669"/>
    <property type="project" value="UniProtKB-KW"/>
</dbReference>
<dbReference type="CDD" id="cd03467">
    <property type="entry name" value="Rieske"/>
    <property type="match status" value="1"/>
</dbReference>
<dbReference type="EMBL" id="CP003362">
    <property type="protein sequence ID" value="AGB48586.1"/>
    <property type="molecule type" value="Genomic_DNA"/>
</dbReference>
<dbReference type="RefSeq" id="WP_015323755.1">
    <property type="nucleotide sequence ID" value="NC_019977.1"/>
</dbReference>
<reference evidence="8" key="1">
    <citation type="submission" date="2012-02" db="EMBL/GenBank/DDBJ databases">
        <title>Complete sequence of chromosome of Methanomethylovorans hollandica DSM 15978.</title>
        <authorList>
            <person name="Lucas S."/>
            <person name="Copeland A."/>
            <person name="Lapidus A."/>
            <person name="Glavina del Rio T."/>
            <person name="Dalin E."/>
            <person name="Tice H."/>
            <person name="Bruce D."/>
            <person name="Goodwin L."/>
            <person name="Pitluck S."/>
            <person name="Peters L."/>
            <person name="Mikhailova N."/>
            <person name="Held B."/>
            <person name="Kyrpides N."/>
            <person name="Mavromatis K."/>
            <person name="Ivanova N."/>
            <person name="Brettin T."/>
            <person name="Detter J.C."/>
            <person name="Han C."/>
            <person name="Larimer F."/>
            <person name="Land M."/>
            <person name="Hauser L."/>
            <person name="Markowitz V."/>
            <person name="Cheng J.-F."/>
            <person name="Hugenholtz P."/>
            <person name="Woyke T."/>
            <person name="Wu D."/>
            <person name="Spring S."/>
            <person name="Schroeder M."/>
            <person name="Brambilla E."/>
            <person name="Klenk H.-P."/>
            <person name="Eisen J.A."/>
        </authorList>
    </citation>
    <scope>NUCLEOTIDE SEQUENCE [LARGE SCALE GENOMIC DNA]</scope>
    <source>
        <strain evidence="8">DSM 15978 / NBRC 107637 / DMS1</strain>
    </source>
</reference>
<dbReference type="Gene3D" id="2.102.10.10">
    <property type="entry name" value="Rieske [2Fe-2S] iron-sulphur domain"/>
    <property type="match status" value="1"/>
</dbReference>
<keyword evidence="7" id="KW-0560">Oxidoreductase</keyword>
<keyword evidence="1" id="KW-0001">2Fe-2S</keyword>
<dbReference type="Pfam" id="PF00355">
    <property type="entry name" value="Rieske"/>
    <property type="match status" value="1"/>
</dbReference>
<name>L0KTY8_METHD</name>
<keyword evidence="2" id="KW-0479">Metal-binding</keyword>
<dbReference type="GO" id="GO:0051213">
    <property type="term" value="F:dioxygenase activity"/>
    <property type="evidence" value="ECO:0007669"/>
    <property type="project" value="UniProtKB-KW"/>
</dbReference>
<dbReference type="KEGG" id="mhz:Metho_0311"/>
<dbReference type="Proteomes" id="UP000010866">
    <property type="component" value="Chromosome"/>
</dbReference>
<dbReference type="InterPro" id="IPR017941">
    <property type="entry name" value="Rieske_2Fe-2S"/>
</dbReference>
<sequence>MLEPSWVFALNAEELKENSLKLVELNDKPVLLIRKEGQIYALSNKCKHMGCPLSAGTLEDHTLRCSCHGWRYDIKTGDYLGSRDIVLKVYENKTEEGKIFIYI</sequence>
<organism evidence="7 8">
    <name type="scientific">Methanomethylovorans hollandica (strain DSM 15978 / NBRC 107637 / DMS1)</name>
    <dbReference type="NCBI Taxonomy" id="867904"/>
    <lineage>
        <taxon>Archaea</taxon>
        <taxon>Methanobacteriati</taxon>
        <taxon>Methanobacteriota</taxon>
        <taxon>Stenosarchaea group</taxon>
        <taxon>Methanomicrobia</taxon>
        <taxon>Methanosarcinales</taxon>
        <taxon>Methanosarcinaceae</taxon>
        <taxon>Methanomethylovorans</taxon>
    </lineage>
</organism>
<evidence type="ECO:0000256" key="1">
    <source>
        <dbReference type="ARBA" id="ARBA00022714"/>
    </source>
</evidence>
<dbReference type="STRING" id="867904.Metho_0311"/>
<keyword evidence="8" id="KW-1185">Reference proteome</keyword>
<evidence type="ECO:0000256" key="5">
    <source>
        <dbReference type="ARBA" id="ARBA00034078"/>
    </source>
</evidence>
<comment type="cofactor">
    <cofactor evidence="5">
        <name>[2Fe-2S] cluster</name>
        <dbReference type="ChEBI" id="CHEBI:190135"/>
    </cofactor>
</comment>
<evidence type="ECO:0000259" key="6">
    <source>
        <dbReference type="PROSITE" id="PS51296"/>
    </source>
</evidence>
<dbReference type="SUPFAM" id="SSF50022">
    <property type="entry name" value="ISP domain"/>
    <property type="match status" value="1"/>
</dbReference>
<feature type="domain" description="Rieske" evidence="6">
    <location>
        <begin position="6"/>
        <end position="101"/>
    </location>
</feature>
<evidence type="ECO:0000313" key="8">
    <source>
        <dbReference type="Proteomes" id="UP000010866"/>
    </source>
</evidence>
<keyword evidence="3" id="KW-0408">Iron</keyword>
<gene>
    <name evidence="7" type="ordered locus">Metho_0311</name>
</gene>
<dbReference type="OrthoDB" id="6837at2157"/>
<evidence type="ECO:0000256" key="3">
    <source>
        <dbReference type="ARBA" id="ARBA00023004"/>
    </source>
</evidence>
<evidence type="ECO:0000256" key="2">
    <source>
        <dbReference type="ARBA" id="ARBA00022723"/>
    </source>
</evidence>
<evidence type="ECO:0000256" key="4">
    <source>
        <dbReference type="ARBA" id="ARBA00023014"/>
    </source>
</evidence>